<evidence type="ECO:0000313" key="2">
    <source>
        <dbReference type="Proteomes" id="UP001476798"/>
    </source>
</evidence>
<sequence>MLTADLTHMQRHPETNSVLMVSFIKTTSPGEGGDGDWDRDPLAAGKRFKLLAGPQKRARERCVAYRWEQGGSAREGPQNLECVCAVCLMKEPGTQERSSGL</sequence>
<organism evidence="1 2">
    <name type="scientific">Goodea atripinnis</name>
    <dbReference type="NCBI Taxonomy" id="208336"/>
    <lineage>
        <taxon>Eukaryota</taxon>
        <taxon>Metazoa</taxon>
        <taxon>Chordata</taxon>
        <taxon>Craniata</taxon>
        <taxon>Vertebrata</taxon>
        <taxon>Euteleostomi</taxon>
        <taxon>Actinopterygii</taxon>
        <taxon>Neopterygii</taxon>
        <taxon>Teleostei</taxon>
        <taxon>Neoteleostei</taxon>
        <taxon>Acanthomorphata</taxon>
        <taxon>Ovalentaria</taxon>
        <taxon>Atherinomorphae</taxon>
        <taxon>Cyprinodontiformes</taxon>
        <taxon>Goodeidae</taxon>
        <taxon>Goodea</taxon>
    </lineage>
</organism>
<dbReference type="Proteomes" id="UP001476798">
    <property type="component" value="Unassembled WGS sequence"/>
</dbReference>
<gene>
    <name evidence="1" type="ORF">GOODEAATRI_032736</name>
</gene>
<proteinExistence type="predicted"/>
<keyword evidence="2" id="KW-1185">Reference proteome</keyword>
<comment type="caution">
    <text evidence="1">The sequence shown here is derived from an EMBL/GenBank/DDBJ whole genome shotgun (WGS) entry which is preliminary data.</text>
</comment>
<name>A0ABV0NGL8_9TELE</name>
<evidence type="ECO:0000313" key="1">
    <source>
        <dbReference type="EMBL" id="MEQ2170186.1"/>
    </source>
</evidence>
<dbReference type="EMBL" id="JAHRIO010036282">
    <property type="protein sequence ID" value="MEQ2170186.1"/>
    <property type="molecule type" value="Genomic_DNA"/>
</dbReference>
<protein>
    <submittedName>
        <fullName evidence="1">Uncharacterized protein</fullName>
    </submittedName>
</protein>
<reference evidence="1 2" key="1">
    <citation type="submission" date="2021-06" db="EMBL/GenBank/DDBJ databases">
        <authorList>
            <person name="Palmer J.M."/>
        </authorList>
    </citation>
    <scope>NUCLEOTIDE SEQUENCE [LARGE SCALE GENOMIC DNA]</scope>
    <source>
        <strain evidence="1 2">GA_2019</strain>
        <tissue evidence="1">Muscle</tissue>
    </source>
</reference>
<accession>A0ABV0NGL8</accession>